<feature type="region of interest" description="Disordered" evidence="1">
    <location>
        <begin position="1"/>
        <end position="26"/>
    </location>
</feature>
<accession>A0A5C1Q087</accession>
<evidence type="ECO:0000313" key="4">
    <source>
        <dbReference type="Proteomes" id="UP000323522"/>
    </source>
</evidence>
<protein>
    <submittedName>
        <fullName evidence="3">DUF2256 domain-containing protein</fullName>
    </submittedName>
</protein>
<dbReference type="PANTHER" id="PTHR37463">
    <property type="entry name" value="GSL3115 PROTEIN"/>
    <property type="match status" value="1"/>
</dbReference>
<gene>
    <name evidence="2" type="ORF">ABIC99_001919</name>
    <name evidence="3" type="ORF">EWH46_04295</name>
</gene>
<sequence length="63" mass="7053">MSSRSPSSSSPRGFRGNKSSLPSKPCAACGREMSWRRAWARCWDEVKYCSEACRRAPAAVRRS</sequence>
<dbReference type="EMBL" id="CP035708">
    <property type="protein sequence ID" value="QEN00074.1"/>
    <property type="molecule type" value="Genomic_DNA"/>
</dbReference>
<dbReference type="InterPro" id="IPR017136">
    <property type="entry name" value="UCP037205"/>
</dbReference>
<evidence type="ECO:0000256" key="1">
    <source>
        <dbReference type="SAM" id="MobiDB-lite"/>
    </source>
</evidence>
<dbReference type="AlphaFoldDB" id="A0A5C1Q087"/>
<dbReference type="Proteomes" id="UP000323522">
    <property type="component" value="Chromosome"/>
</dbReference>
<organism evidence="3 4">
    <name type="scientific">Sphaerotilus sulfidivorans</name>
    <dbReference type="NCBI Taxonomy" id="639200"/>
    <lineage>
        <taxon>Bacteria</taxon>
        <taxon>Pseudomonadati</taxon>
        <taxon>Pseudomonadota</taxon>
        <taxon>Betaproteobacteria</taxon>
        <taxon>Burkholderiales</taxon>
        <taxon>Sphaerotilaceae</taxon>
        <taxon>Sphaerotilus</taxon>
    </lineage>
</organism>
<dbReference type="EMBL" id="JBEPLS010000006">
    <property type="protein sequence ID" value="MET3604105.1"/>
    <property type="molecule type" value="Genomic_DNA"/>
</dbReference>
<dbReference type="Pfam" id="PF10013">
    <property type="entry name" value="DUF2256"/>
    <property type="match status" value="1"/>
</dbReference>
<dbReference type="PANTHER" id="PTHR37463:SF1">
    <property type="entry name" value="DUF2256 DOMAIN-CONTAINING PROTEIN"/>
    <property type="match status" value="1"/>
</dbReference>
<name>A0A5C1Q087_9BURK</name>
<evidence type="ECO:0000313" key="5">
    <source>
        <dbReference type="Proteomes" id="UP001549111"/>
    </source>
</evidence>
<evidence type="ECO:0000313" key="2">
    <source>
        <dbReference type="EMBL" id="MET3604105.1"/>
    </source>
</evidence>
<dbReference type="OrthoDB" id="27194at2"/>
<dbReference type="Proteomes" id="UP001549111">
    <property type="component" value="Unassembled WGS sequence"/>
</dbReference>
<reference evidence="3 4" key="1">
    <citation type="submission" date="2019-02" db="EMBL/GenBank/DDBJ databases">
        <title>Complete Genome Sequence and Methylome Analysis of Sphaerotilus natans subsp. sulfidivorans D-507.</title>
        <authorList>
            <person name="Fomenkov A."/>
            <person name="Gridneva E."/>
            <person name="Smolyakov D."/>
            <person name="Dubinina G."/>
            <person name="Vincze T."/>
            <person name="Grabovich M."/>
            <person name="Roberts R.J."/>
        </authorList>
    </citation>
    <scope>NUCLEOTIDE SEQUENCE [LARGE SCALE GENOMIC DNA]</scope>
    <source>
        <strain evidence="3 4">D-507</strain>
    </source>
</reference>
<dbReference type="RefSeq" id="WP_149502819.1">
    <property type="nucleotide sequence ID" value="NZ_CP035708.1"/>
</dbReference>
<proteinExistence type="predicted"/>
<keyword evidence="5" id="KW-1185">Reference proteome</keyword>
<reference evidence="2 5" key="2">
    <citation type="submission" date="2024-06" db="EMBL/GenBank/DDBJ databases">
        <title>Genomic Encyclopedia of Type Strains, Phase IV (KMG-IV): sequencing the most valuable type-strain genomes for metagenomic binning, comparative biology and taxonomic classification.</title>
        <authorList>
            <person name="Goeker M."/>
        </authorList>
    </citation>
    <scope>NUCLEOTIDE SEQUENCE [LARGE SCALE GENOMIC DNA]</scope>
    <source>
        <strain evidence="2 5">D-501</strain>
    </source>
</reference>
<evidence type="ECO:0000313" key="3">
    <source>
        <dbReference type="EMBL" id="QEN00074.1"/>
    </source>
</evidence>
<feature type="compositionally biased region" description="Low complexity" evidence="1">
    <location>
        <begin position="1"/>
        <end position="12"/>
    </location>
</feature>
<dbReference type="KEGG" id="snn:EWH46_04295"/>